<dbReference type="SMART" id="SM00360">
    <property type="entry name" value="RRM"/>
    <property type="match status" value="1"/>
</dbReference>
<protein>
    <recommendedName>
        <fullName evidence="4">RRM domain-containing protein</fullName>
    </recommendedName>
</protein>
<feature type="domain" description="RRM" evidence="4">
    <location>
        <begin position="178"/>
        <end position="258"/>
    </location>
</feature>
<feature type="region of interest" description="Disordered" evidence="3">
    <location>
        <begin position="129"/>
        <end position="179"/>
    </location>
</feature>
<dbReference type="InterPro" id="IPR050502">
    <property type="entry name" value="Euk_RNA-bind_prot"/>
</dbReference>
<dbReference type="GeneID" id="77805572"/>
<proteinExistence type="predicted"/>
<evidence type="ECO:0000256" key="1">
    <source>
        <dbReference type="ARBA" id="ARBA00022884"/>
    </source>
</evidence>
<evidence type="ECO:0000256" key="3">
    <source>
        <dbReference type="SAM" id="MobiDB-lite"/>
    </source>
</evidence>
<keyword evidence="6" id="KW-1185">Reference proteome</keyword>
<sequence>MCLTLMVRSLTSKSSTVGHAPWGMALSPLPPVRRLKKLSPRPTKLKSTGEPLTLKSRSLLPAHLGAQSHAQLPGLVRRLKLAQPTGMRKLVTRTPMPKLMIPHLLALRPNAAEMELDVVEAGEVEPAVPLEERASKPRSTRTRSRRGKAPVAAASVDGVKRERRPRRKGPPEGEPSQTSLFVANLPFDVTDEKLKEFFASYEVVSAHVVSRRYGSSTGRSKGFGFVEFANEENQLKALEEIQGKEMDGRALHVKIAINEAKKDAEEAADKDTGAPASVPAEPAAA</sequence>
<reference evidence="5" key="1">
    <citation type="submission" date="2022-10" db="EMBL/GenBank/DDBJ databases">
        <title>Puccinia triticina Genome sequencing and assembly.</title>
        <authorList>
            <person name="Li C."/>
        </authorList>
    </citation>
    <scope>NUCLEOTIDE SEQUENCE</scope>
    <source>
        <strain evidence="5">Pt15</strain>
    </source>
</reference>
<feature type="region of interest" description="Disordered" evidence="3">
    <location>
        <begin position="262"/>
        <end position="285"/>
    </location>
</feature>
<dbReference type="SUPFAM" id="SSF54928">
    <property type="entry name" value="RNA-binding domain, RBD"/>
    <property type="match status" value="1"/>
</dbReference>
<dbReference type="InterPro" id="IPR012677">
    <property type="entry name" value="Nucleotide-bd_a/b_plait_sf"/>
</dbReference>
<evidence type="ECO:0000256" key="2">
    <source>
        <dbReference type="PROSITE-ProRule" id="PRU00176"/>
    </source>
</evidence>
<accession>A0ABY7D7Q3</accession>
<dbReference type="RefSeq" id="XP_053028663.1">
    <property type="nucleotide sequence ID" value="XM_053164677.1"/>
</dbReference>
<dbReference type="PANTHER" id="PTHR48025:SF1">
    <property type="entry name" value="RRM DOMAIN-CONTAINING PROTEIN"/>
    <property type="match status" value="1"/>
</dbReference>
<organism evidence="5 6">
    <name type="scientific">Puccinia triticina</name>
    <dbReference type="NCBI Taxonomy" id="208348"/>
    <lineage>
        <taxon>Eukaryota</taxon>
        <taxon>Fungi</taxon>
        <taxon>Dikarya</taxon>
        <taxon>Basidiomycota</taxon>
        <taxon>Pucciniomycotina</taxon>
        <taxon>Pucciniomycetes</taxon>
        <taxon>Pucciniales</taxon>
        <taxon>Pucciniaceae</taxon>
        <taxon>Puccinia</taxon>
    </lineage>
</organism>
<gene>
    <name evidence="5" type="ORF">PtA15_18A166</name>
</gene>
<evidence type="ECO:0000259" key="4">
    <source>
        <dbReference type="PROSITE" id="PS50102"/>
    </source>
</evidence>
<feature type="compositionally biased region" description="Basic residues" evidence="3">
    <location>
        <begin position="136"/>
        <end position="148"/>
    </location>
</feature>
<dbReference type="PANTHER" id="PTHR48025">
    <property type="entry name" value="OS02G0815200 PROTEIN"/>
    <property type="match status" value="1"/>
</dbReference>
<dbReference type="Pfam" id="PF00076">
    <property type="entry name" value="RRM_1"/>
    <property type="match status" value="1"/>
</dbReference>
<name>A0ABY7D7Q3_9BASI</name>
<keyword evidence="1 2" id="KW-0694">RNA-binding</keyword>
<dbReference type="Proteomes" id="UP001164743">
    <property type="component" value="Chromosome 18A"/>
</dbReference>
<feature type="compositionally biased region" description="Low complexity" evidence="3">
    <location>
        <begin position="274"/>
        <end position="285"/>
    </location>
</feature>
<dbReference type="InterPro" id="IPR000504">
    <property type="entry name" value="RRM_dom"/>
</dbReference>
<dbReference type="Gene3D" id="3.30.70.330">
    <property type="match status" value="1"/>
</dbReference>
<evidence type="ECO:0000313" key="6">
    <source>
        <dbReference type="Proteomes" id="UP001164743"/>
    </source>
</evidence>
<dbReference type="PROSITE" id="PS50102">
    <property type="entry name" value="RRM"/>
    <property type="match status" value="1"/>
</dbReference>
<feature type="compositionally biased region" description="Basic and acidic residues" evidence="3">
    <location>
        <begin position="262"/>
        <end position="272"/>
    </location>
</feature>
<dbReference type="InterPro" id="IPR035979">
    <property type="entry name" value="RBD_domain_sf"/>
</dbReference>
<evidence type="ECO:0000313" key="5">
    <source>
        <dbReference type="EMBL" id="WAQ93108.1"/>
    </source>
</evidence>
<dbReference type="EMBL" id="CP110438">
    <property type="protein sequence ID" value="WAQ93108.1"/>
    <property type="molecule type" value="Genomic_DNA"/>
</dbReference>